<gene>
    <name evidence="3" type="ORF">CEURO_LOCUS10522</name>
</gene>
<feature type="coiled-coil region" evidence="1">
    <location>
        <begin position="371"/>
        <end position="415"/>
    </location>
</feature>
<comment type="caution">
    <text evidence="3">The sequence shown here is derived from an EMBL/GenBank/DDBJ whole genome shotgun (WGS) entry which is preliminary data.</text>
</comment>
<protein>
    <submittedName>
        <fullName evidence="3">Uncharacterized protein</fullName>
    </submittedName>
</protein>
<dbReference type="PANTHER" id="PTHR33427">
    <property type="entry name" value="HNH ENDONUCLEASE"/>
    <property type="match status" value="1"/>
</dbReference>
<feature type="compositionally biased region" description="Basic and acidic residues" evidence="2">
    <location>
        <begin position="661"/>
        <end position="691"/>
    </location>
</feature>
<feature type="coiled-coil region" evidence="1">
    <location>
        <begin position="290"/>
        <end position="324"/>
    </location>
</feature>
<dbReference type="OrthoDB" id="608866at2759"/>
<evidence type="ECO:0000256" key="2">
    <source>
        <dbReference type="SAM" id="MobiDB-lite"/>
    </source>
</evidence>
<evidence type="ECO:0000313" key="3">
    <source>
        <dbReference type="EMBL" id="CAH9088524.1"/>
    </source>
</evidence>
<evidence type="ECO:0000256" key="1">
    <source>
        <dbReference type="SAM" id="Coils"/>
    </source>
</evidence>
<reference evidence="3" key="1">
    <citation type="submission" date="2022-07" db="EMBL/GenBank/DDBJ databases">
        <authorList>
            <person name="Macas J."/>
            <person name="Novak P."/>
            <person name="Neumann P."/>
        </authorList>
    </citation>
    <scope>NUCLEOTIDE SEQUENCE</scope>
</reference>
<organism evidence="3 4">
    <name type="scientific">Cuscuta europaea</name>
    <name type="common">European dodder</name>
    <dbReference type="NCBI Taxonomy" id="41803"/>
    <lineage>
        <taxon>Eukaryota</taxon>
        <taxon>Viridiplantae</taxon>
        <taxon>Streptophyta</taxon>
        <taxon>Embryophyta</taxon>
        <taxon>Tracheophyta</taxon>
        <taxon>Spermatophyta</taxon>
        <taxon>Magnoliopsida</taxon>
        <taxon>eudicotyledons</taxon>
        <taxon>Gunneridae</taxon>
        <taxon>Pentapetalae</taxon>
        <taxon>asterids</taxon>
        <taxon>lamiids</taxon>
        <taxon>Solanales</taxon>
        <taxon>Convolvulaceae</taxon>
        <taxon>Cuscuteae</taxon>
        <taxon>Cuscuta</taxon>
        <taxon>Cuscuta subgen. Cuscuta</taxon>
    </lineage>
</organism>
<sequence>MAAGNLVFTADETAVDEGLGYPKAYAKLCKERSFSPYSRAPPFTFTPYALSHQEVMRIKKFEDMFPILDPNAKPTAKVKIFVRLLWKQLNHLGNAGFDPEIFRVDPYGNVLYYHADSASPLAWSVDHWFPCSRGGLTVASNLRILQWQVCKKKKSKLEFQIPWWDLQVGLSIHQFLSIFASRNSDFRHRAFSWLFYDAEDQELNATQTVDSHVFPQHFMESKKKIGLSPAAVVHLNRREPYDSALKSLDINRWPRSSTSIIASKKLKENEDPDMVSSTNPYQEIVVARNSLKQREEATKMQAEINKLDEEVSELKQKGEEENVSIQDLELILIKKRRRAEKCRKLAEAQSSHRSMLEKMIRDAMHQSVVYKQQVRLNLAASNSLMARLEAQRAICDSAEKELYLKYKQRDELEQQIRPEYEQKRKRSRMVEETWYDDDDDTPGKIVLYSPNTESKVEQSHKQLRVLLEEEQQHRTSAAAIEEEQLEPLKVVQEEDGIKKVNLEFPVCHESETEEDEDIRKQRGKGNVEKWLQVLLESTNDATTTSIDDNDDHNNDKVGIVEMLNCKYPHKEINISTVIESEEATAKDKNGNSADELEINISTALESKEAAAKYIKGNSTDELEDDDGEKKCKNTTLFLNPPPPPCKRLQRQRKSNASANAECKEVRDSSNRKEREEEGEEDRKLSRSESTRGFRRIPSSPSLILSGMKKRVDCLGKKPLVTGDDDDDHAGEEGLATRKNIIKSSFKTIVKAMKI</sequence>
<dbReference type="Proteomes" id="UP001152484">
    <property type="component" value="Unassembled WGS sequence"/>
</dbReference>
<dbReference type="PANTHER" id="PTHR33427:SF2">
    <property type="entry name" value="TRICHOHYALIN"/>
    <property type="match status" value="1"/>
</dbReference>
<proteinExistence type="predicted"/>
<dbReference type="EMBL" id="CAMAPE010000019">
    <property type="protein sequence ID" value="CAH9088524.1"/>
    <property type="molecule type" value="Genomic_DNA"/>
</dbReference>
<feature type="region of interest" description="Disordered" evidence="2">
    <location>
        <begin position="618"/>
        <end position="701"/>
    </location>
</feature>
<dbReference type="AlphaFoldDB" id="A0A9P1E911"/>
<accession>A0A9P1E911</accession>
<keyword evidence="1" id="KW-0175">Coiled coil</keyword>
<name>A0A9P1E911_CUSEU</name>
<evidence type="ECO:0000313" key="4">
    <source>
        <dbReference type="Proteomes" id="UP001152484"/>
    </source>
</evidence>
<keyword evidence="4" id="KW-1185">Reference proteome</keyword>